<dbReference type="GeneID" id="75829311"/>
<dbReference type="GO" id="GO:0050660">
    <property type="term" value="F:flavin adenine dinucleotide binding"/>
    <property type="evidence" value="ECO:0007669"/>
    <property type="project" value="TreeGrafter"/>
</dbReference>
<gene>
    <name evidence="2" type="ORF">J7T54_002803</name>
</gene>
<accession>A0A9P9XY05</accession>
<dbReference type="OrthoDB" id="5046242at2759"/>
<evidence type="ECO:0000313" key="2">
    <source>
        <dbReference type="EMBL" id="KAI6779535.1"/>
    </source>
</evidence>
<dbReference type="EMBL" id="JAGIXG020000045">
    <property type="protein sequence ID" value="KAI6779535.1"/>
    <property type="molecule type" value="Genomic_DNA"/>
</dbReference>
<feature type="domain" description="Amine oxidase" evidence="1">
    <location>
        <begin position="21"/>
        <end position="83"/>
    </location>
</feature>
<sequence length="393" mass="43615">MRGSLSPPKSDKKICVVGAGVSGLRAAGLLAAAGFQVTVLEARDRVDGRVCQSSQLGGHPVDVGASWIHGLEGNPIVALAERTQTTTIPCDAVNSICDSQGIWLDRVLARGYYEEVWEILDLAMDKSGQEFASLSDTAKMMDFFRAEAQSRRSTQGKQPDDYYETDVADRDADMHQDNLLVASTYADILERIFSAVRDNAIVKLNCEVTKIENKSVGTVGIEAAGRTKGTFDDFMATAPLGWVKRSDNVFVPPLGDRIKTAIRSLGYGSLEKLFIRFPEAFWDDSIRHNKHPSVPVESLFLSPAYANDTNPARWRTEIISFSGLPQPLSQPFIMFFVYGQWGRHITGLVRGISHDSEEYYRVVAEHFRSYYSKFRPELGEVYASGIHIYRLAG</sequence>
<dbReference type="AlphaFoldDB" id="A0A9P9XY05"/>
<dbReference type="PANTHER" id="PTHR10742">
    <property type="entry name" value="FLAVIN MONOAMINE OXIDASE"/>
    <property type="match status" value="1"/>
</dbReference>
<dbReference type="Gene3D" id="3.50.50.60">
    <property type="entry name" value="FAD/NAD(P)-binding domain"/>
    <property type="match status" value="1"/>
</dbReference>
<dbReference type="InterPro" id="IPR050281">
    <property type="entry name" value="Flavin_monoamine_oxidase"/>
</dbReference>
<dbReference type="SUPFAM" id="SSF51905">
    <property type="entry name" value="FAD/NAD(P)-binding domain"/>
    <property type="match status" value="1"/>
</dbReference>
<proteinExistence type="predicted"/>
<dbReference type="Proteomes" id="UP001055219">
    <property type="component" value="Unassembled WGS sequence"/>
</dbReference>
<reference evidence="2" key="2">
    <citation type="submission" date="2022-07" db="EMBL/GenBank/DDBJ databases">
        <authorList>
            <person name="Goncalves M.F.M."/>
            <person name="Hilario S."/>
            <person name="Van De Peer Y."/>
            <person name="Esteves A.C."/>
            <person name="Alves A."/>
        </authorList>
    </citation>
    <scope>NUCLEOTIDE SEQUENCE</scope>
    <source>
        <strain evidence="2">MUM 19.33</strain>
    </source>
</reference>
<dbReference type="GO" id="GO:0006338">
    <property type="term" value="P:chromatin remodeling"/>
    <property type="evidence" value="ECO:0007669"/>
    <property type="project" value="TreeGrafter"/>
</dbReference>
<dbReference type="PANTHER" id="PTHR10742:SF414">
    <property type="entry name" value="CONTAINING AMINE OXIDASE, PUTATIVE (AFU_ORTHOLOGUE AFUA_3G12150)-RELATED"/>
    <property type="match status" value="1"/>
</dbReference>
<dbReference type="RefSeq" id="XP_051360391.1">
    <property type="nucleotide sequence ID" value="XM_051508513.1"/>
</dbReference>
<evidence type="ECO:0000259" key="1">
    <source>
        <dbReference type="Pfam" id="PF01593"/>
    </source>
</evidence>
<keyword evidence="3" id="KW-1185">Reference proteome</keyword>
<name>A0A9P9XY05_9HYPO</name>
<reference evidence="2" key="1">
    <citation type="journal article" date="2021" name="J Fungi (Basel)">
        <title>Genomic and Metabolomic Analyses of the Marine Fungus Emericellopsis cladophorae: Insights into Saltwater Adaptability Mechanisms and Its Biosynthetic Potential.</title>
        <authorList>
            <person name="Goncalves M.F.M."/>
            <person name="Hilario S."/>
            <person name="Van de Peer Y."/>
            <person name="Esteves A.C."/>
            <person name="Alves A."/>
        </authorList>
    </citation>
    <scope>NUCLEOTIDE SEQUENCE</scope>
    <source>
        <strain evidence="2">MUM 19.33</strain>
    </source>
</reference>
<evidence type="ECO:0000313" key="3">
    <source>
        <dbReference type="Proteomes" id="UP001055219"/>
    </source>
</evidence>
<dbReference type="Gene3D" id="3.90.660.10">
    <property type="match status" value="1"/>
</dbReference>
<dbReference type="InterPro" id="IPR036188">
    <property type="entry name" value="FAD/NAD-bd_sf"/>
</dbReference>
<feature type="domain" description="Amine oxidase" evidence="1">
    <location>
        <begin position="183"/>
        <end position="372"/>
    </location>
</feature>
<dbReference type="GO" id="GO:0003682">
    <property type="term" value="F:chromatin binding"/>
    <property type="evidence" value="ECO:0007669"/>
    <property type="project" value="TreeGrafter"/>
</dbReference>
<comment type="caution">
    <text evidence="2">The sequence shown here is derived from an EMBL/GenBank/DDBJ whole genome shotgun (WGS) entry which is preliminary data.</text>
</comment>
<protein>
    <recommendedName>
        <fullName evidence="1">Amine oxidase domain-containing protein</fullName>
    </recommendedName>
</protein>
<dbReference type="InterPro" id="IPR002937">
    <property type="entry name" value="Amino_oxidase"/>
</dbReference>
<organism evidence="2 3">
    <name type="scientific">Emericellopsis cladophorae</name>
    <dbReference type="NCBI Taxonomy" id="2686198"/>
    <lineage>
        <taxon>Eukaryota</taxon>
        <taxon>Fungi</taxon>
        <taxon>Dikarya</taxon>
        <taxon>Ascomycota</taxon>
        <taxon>Pezizomycotina</taxon>
        <taxon>Sordariomycetes</taxon>
        <taxon>Hypocreomycetidae</taxon>
        <taxon>Hypocreales</taxon>
        <taxon>Bionectriaceae</taxon>
        <taxon>Emericellopsis</taxon>
    </lineage>
</organism>
<dbReference type="Pfam" id="PF01593">
    <property type="entry name" value="Amino_oxidase"/>
    <property type="match status" value="2"/>
</dbReference>
<dbReference type="SUPFAM" id="SSF54373">
    <property type="entry name" value="FAD-linked reductases, C-terminal domain"/>
    <property type="match status" value="1"/>
</dbReference>
<dbReference type="GO" id="GO:0016491">
    <property type="term" value="F:oxidoreductase activity"/>
    <property type="evidence" value="ECO:0007669"/>
    <property type="project" value="InterPro"/>
</dbReference>